<keyword evidence="1" id="KW-0732">Signal</keyword>
<accession>A0A2K1DWM1</accession>
<reference evidence="2 3" key="1">
    <citation type="submission" date="2018-01" db="EMBL/GenBank/DDBJ databases">
        <title>The draft genome of Hanstruepera neustonica JCM19743.</title>
        <authorList>
            <person name="He R.-H."/>
            <person name="Du Z.-J."/>
        </authorList>
    </citation>
    <scope>NUCLEOTIDE SEQUENCE [LARGE SCALE GENOMIC DNA]</scope>
    <source>
        <strain evidence="2 3">JCM19743</strain>
    </source>
</reference>
<evidence type="ECO:0000313" key="3">
    <source>
        <dbReference type="Proteomes" id="UP000236641"/>
    </source>
</evidence>
<comment type="caution">
    <text evidence="2">The sequence shown here is derived from an EMBL/GenBank/DDBJ whole genome shotgun (WGS) entry which is preliminary data.</text>
</comment>
<dbReference type="Proteomes" id="UP000236641">
    <property type="component" value="Unassembled WGS sequence"/>
</dbReference>
<dbReference type="RefSeq" id="WP_103052647.1">
    <property type="nucleotide sequence ID" value="NZ_POWF01000008.1"/>
</dbReference>
<dbReference type="InterPro" id="IPR025535">
    <property type="entry name" value="DUF4421"/>
</dbReference>
<evidence type="ECO:0000313" key="2">
    <source>
        <dbReference type="EMBL" id="PNQ72403.1"/>
    </source>
</evidence>
<dbReference type="EMBL" id="POWF01000008">
    <property type="protein sequence ID" value="PNQ72403.1"/>
    <property type="molecule type" value="Genomic_DNA"/>
</dbReference>
<sequence>MIQRFLVLVAFLVLSVSAQSQTEQKRDSLNLFKIIDSLFIDHDLSNYSARLFSNYKVKQFRILNDGNRSRYIPNNRFGVGFGVANSKLLIDIAFNIKSGKKETTDRFDAQGSLILGKHNYISFYLQTYKGFNIRNNFDEPNIFRHDIKSSTVGFNYLYTFSEIEFSLALLKAGMPKRDRKVQITGGIGTFAVFDTFSADGDILTENGVLYFNEEAEIEKYSGRAVGILGGFLSQYVISDNFIATCNLMPGVALMNKKVRLDDGSYRPSNPMLYKLDFSFALGYSINRYYINLIYGTGIYATNLDFGNEYLFNHSMAKFAIGYKLKVKK</sequence>
<evidence type="ECO:0008006" key="4">
    <source>
        <dbReference type="Google" id="ProtNLM"/>
    </source>
</evidence>
<gene>
    <name evidence="2" type="ORF">C1T31_11445</name>
</gene>
<dbReference type="OrthoDB" id="1431554at2"/>
<name>A0A2K1DWM1_9FLAO</name>
<keyword evidence="3" id="KW-1185">Reference proteome</keyword>
<evidence type="ECO:0000256" key="1">
    <source>
        <dbReference type="SAM" id="SignalP"/>
    </source>
</evidence>
<dbReference type="AlphaFoldDB" id="A0A2K1DWM1"/>
<feature type="signal peptide" evidence="1">
    <location>
        <begin position="1"/>
        <end position="20"/>
    </location>
</feature>
<organism evidence="2 3">
    <name type="scientific">Hanstruepera neustonica</name>
    <dbReference type="NCBI Taxonomy" id="1445657"/>
    <lineage>
        <taxon>Bacteria</taxon>
        <taxon>Pseudomonadati</taxon>
        <taxon>Bacteroidota</taxon>
        <taxon>Flavobacteriia</taxon>
        <taxon>Flavobacteriales</taxon>
        <taxon>Flavobacteriaceae</taxon>
        <taxon>Hanstruepera</taxon>
    </lineage>
</organism>
<dbReference type="Pfam" id="PF14391">
    <property type="entry name" value="DUF4421"/>
    <property type="match status" value="1"/>
</dbReference>
<feature type="chain" id="PRO_5014415939" description="DUF4421 domain-containing protein" evidence="1">
    <location>
        <begin position="21"/>
        <end position="328"/>
    </location>
</feature>
<proteinExistence type="predicted"/>
<protein>
    <recommendedName>
        <fullName evidence="4">DUF4421 domain-containing protein</fullName>
    </recommendedName>
</protein>